<accession>A0A9K3KLP2</accession>
<reference evidence="2" key="1">
    <citation type="journal article" date="2021" name="Sci. Rep.">
        <title>Diploid genomic architecture of Nitzschia inconspicua, an elite biomass production diatom.</title>
        <authorList>
            <person name="Oliver A."/>
            <person name="Podell S."/>
            <person name="Pinowska A."/>
            <person name="Traller J.C."/>
            <person name="Smith S.R."/>
            <person name="McClure R."/>
            <person name="Beliaev A."/>
            <person name="Bohutskyi P."/>
            <person name="Hill E.A."/>
            <person name="Rabines A."/>
            <person name="Zheng H."/>
            <person name="Allen L.Z."/>
            <person name="Kuo A."/>
            <person name="Grigoriev I.V."/>
            <person name="Allen A.E."/>
            <person name="Hazlebeck D."/>
            <person name="Allen E.E."/>
        </authorList>
    </citation>
    <scope>NUCLEOTIDE SEQUENCE</scope>
    <source>
        <strain evidence="2">Hildebrandi</strain>
    </source>
</reference>
<gene>
    <name evidence="2" type="ORF">IV203_033192</name>
</gene>
<evidence type="ECO:0000256" key="1">
    <source>
        <dbReference type="SAM" id="MobiDB-lite"/>
    </source>
</evidence>
<comment type="caution">
    <text evidence="2">The sequence shown here is derived from an EMBL/GenBank/DDBJ whole genome shotgun (WGS) entry which is preliminary data.</text>
</comment>
<protein>
    <submittedName>
        <fullName evidence="2">Uncharacterized protein</fullName>
    </submittedName>
</protein>
<organism evidence="2 3">
    <name type="scientific">Nitzschia inconspicua</name>
    <dbReference type="NCBI Taxonomy" id="303405"/>
    <lineage>
        <taxon>Eukaryota</taxon>
        <taxon>Sar</taxon>
        <taxon>Stramenopiles</taxon>
        <taxon>Ochrophyta</taxon>
        <taxon>Bacillariophyta</taxon>
        <taxon>Bacillariophyceae</taxon>
        <taxon>Bacillariophycidae</taxon>
        <taxon>Bacillariales</taxon>
        <taxon>Bacillariaceae</taxon>
        <taxon>Nitzschia</taxon>
    </lineage>
</organism>
<keyword evidence="3" id="KW-1185">Reference proteome</keyword>
<evidence type="ECO:0000313" key="2">
    <source>
        <dbReference type="EMBL" id="KAG7345661.1"/>
    </source>
</evidence>
<feature type="region of interest" description="Disordered" evidence="1">
    <location>
        <begin position="96"/>
        <end position="120"/>
    </location>
</feature>
<dbReference type="EMBL" id="JAGRRH010000022">
    <property type="protein sequence ID" value="KAG7345661.1"/>
    <property type="molecule type" value="Genomic_DNA"/>
</dbReference>
<proteinExistence type="predicted"/>
<name>A0A9K3KLP2_9STRA</name>
<evidence type="ECO:0000313" key="3">
    <source>
        <dbReference type="Proteomes" id="UP000693970"/>
    </source>
</evidence>
<dbReference type="AlphaFoldDB" id="A0A9K3KLP2"/>
<sequence length="120" mass="12151">MPLSSGDGSGRMAAQSFGREAWDARDAAATEGFLECREGWGEEGSMGKGNQVGRAGPMINGSSCSFGRMRELNVPQAASGVAGASEKEIVVKVDGDLGLGKRDGTPGITEGGDSNQGLGS</sequence>
<reference evidence="2" key="2">
    <citation type="submission" date="2021-04" db="EMBL/GenBank/DDBJ databases">
        <authorList>
            <person name="Podell S."/>
        </authorList>
    </citation>
    <scope>NUCLEOTIDE SEQUENCE</scope>
    <source>
        <strain evidence="2">Hildebrandi</strain>
    </source>
</reference>
<dbReference type="Proteomes" id="UP000693970">
    <property type="component" value="Unassembled WGS sequence"/>
</dbReference>